<dbReference type="Proteomes" id="UP000663281">
    <property type="component" value="Chromosome"/>
</dbReference>
<feature type="region of interest" description="Disordered" evidence="1">
    <location>
        <begin position="1"/>
        <end position="20"/>
    </location>
</feature>
<dbReference type="EMBL" id="CP071504">
    <property type="protein sequence ID" value="QSX29073.1"/>
    <property type="molecule type" value="Genomic_DNA"/>
</dbReference>
<evidence type="ECO:0000313" key="3">
    <source>
        <dbReference type="Proteomes" id="UP000663281"/>
    </source>
</evidence>
<gene>
    <name evidence="2" type="ORF">JYB88_12535</name>
</gene>
<feature type="region of interest" description="Disordered" evidence="1">
    <location>
        <begin position="117"/>
        <end position="136"/>
    </location>
</feature>
<proteinExistence type="predicted"/>
<sequence>MKSSEQKFADMGTEERRSAEQLDALYREGADELPGETVDSRILDMARQGLGQPKVHRPWWRENPLAISSAASLLLVVALVWLNPAMQGGDPLPLNPESLPLNPEPLSLESMEQALPAPVMSSPGSADASSEDSAALAPSVSMSRAAKQVPEAARTALLPEPLDVDAMLAEVSTLLDKGDKEAAAQRLAALLEAEPSLTHVQRQRLESLQQRLAQP</sequence>
<name>A0A975AKD2_9GAMM</name>
<evidence type="ECO:0000256" key="1">
    <source>
        <dbReference type="SAM" id="MobiDB-lite"/>
    </source>
</evidence>
<keyword evidence="3" id="KW-1185">Reference proteome</keyword>
<dbReference type="KEGG" id="scyp:JYB88_12535"/>
<organism evidence="2 3">
    <name type="scientific">Shewanella cyperi</name>
    <dbReference type="NCBI Taxonomy" id="2814292"/>
    <lineage>
        <taxon>Bacteria</taxon>
        <taxon>Pseudomonadati</taxon>
        <taxon>Pseudomonadota</taxon>
        <taxon>Gammaproteobacteria</taxon>
        <taxon>Alteromonadales</taxon>
        <taxon>Shewanellaceae</taxon>
        <taxon>Shewanella</taxon>
    </lineage>
</organism>
<evidence type="ECO:0000313" key="2">
    <source>
        <dbReference type="EMBL" id="QSX29073.1"/>
    </source>
</evidence>
<dbReference type="AlphaFoldDB" id="A0A975AKD2"/>
<dbReference type="RefSeq" id="WP_207324333.1">
    <property type="nucleotide sequence ID" value="NZ_CP071504.1"/>
</dbReference>
<reference evidence="2 3" key="1">
    <citation type="submission" date="2021-03" db="EMBL/GenBank/DDBJ databases">
        <title>Novel species identification of genus Shewanella.</title>
        <authorList>
            <person name="Liu G."/>
            <person name="Zhang Q."/>
        </authorList>
    </citation>
    <scope>NUCLEOTIDE SEQUENCE [LARGE SCALE GENOMIC DNA]</scope>
    <source>
        <strain evidence="2 3">FJAT-53726</strain>
    </source>
</reference>
<accession>A0A975AKD2</accession>
<feature type="compositionally biased region" description="Low complexity" evidence="1">
    <location>
        <begin position="121"/>
        <end position="136"/>
    </location>
</feature>
<protein>
    <submittedName>
        <fullName evidence="2">Uncharacterized protein</fullName>
    </submittedName>
</protein>